<feature type="compositionally biased region" description="Low complexity" evidence="7">
    <location>
        <begin position="195"/>
        <end position="204"/>
    </location>
</feature>
<dbReference type="GO" id="GO:0005634">
    <property type="term" value="C:nucleus"/>
    <property type="evidence" value="ECO:0007669"/>
    <property type="project" value="TreeGrafter"/>
</dbReference>
<dbReference type="InterPro" id="IPR001763">
    <property type="entry name" value="Rhodanese-like_dom"/>
</dbReference>
<dbReference type="GO" id="GO:0004725">
    <property type="term" value="F:protein tyrosine phosphatase activity"/>
    <property type="evidence" value="ECO:0007669"/>
    <property type="project" value="UniProtKB-EC"/>
</dbReference>
<dbReference type="AlphaFoldDB" id="A0A830HFX5"/>
<dbReference type="SUPFAM" id="SSF52821">
    <property type="entry name" value="Rhodanese/Cell cycle control phosphatase"/>
    <property type="match status" value="1"/>
</dbReference>
<proteinExistence type="inferred from homology"/>
<organism evidence="9 10">
    <name type="scientific">Pycnococcus provasolii</name>
    <dbReference type="NCBI Taxonomy" id="41880"/>
    <lineage>
        <taxon>Eukaryota</taxon>
        <taxon>Viridiplantae</taxon>
        <taxon>Chlorophyta</taxon>
        <taxon>Pseudoscourfieldiophyceae</taxon>
        <taxon>Pseudoscourfieldiales</taxon>
        <taxon>Pycnococcaceae</taxon>
        <taxon>Pycnococcus</taxon>
    </lineage>
</organism>
<dbReference type="EMBL" id="BNJQ01000011">
    <property type="protein sequence ID" value="GHP05708.1"/>
    <property type="molecule type" value="Genomic_DNA"/>
</dbReference>
<evidence type="ECO:0000256" key="5">
    <source>
        <dbReference type="ARBA" id="ARBA00022912"/>
    </source>
</evidence>
<keyword evidence="5" id="KW-0904">Protein phosphatase</keyword>
<feature type="domain" description="Rhodanese" evidence="8">
    <location>
        <begin position="272"/>
        <end position="390"/>
    </location>
</feature>
<dbReference type="GO" id="GO:0005737">
    <property type="term" value="C:cytoplasm"/>
    <property type="evidence" value="ECO:0007669"/>
    <property type="project" value="TreeGrafter"/>
</dbReference>
<dbReference type="Pfam" id="PF00581">
    <property type="entry name" value="Rhodanese"/>
    <property type="match status" value="1"/>
</dbReference>
<dbReference type="InterPro" id="IPR000751">
    <property type="entry name" value="MPI_Phosphatase"/>
</dbReference>
<comment type="caution">
    <text evidence="9">The sequence shown here is derived from an EMBL/GenBank/DDBJ whole genome shotgun (WGS) entry which is preliminary data.</text>
</comment>
<keyword evidence="4" id="KW-0378">Hydrolase</keyword>
<dbReference type="GO" id="GO:0010971">
    <property type="term" value="P:positive regulation of G2/M transition of mitotic cell cycle"/>
    <property type="evidence" value="ECO:0007669"/>
    <property type="project" value="TreeGrafter"/>
</dbReference>
<dbReference type="SMART" id="SM00450">
    <property type="entry name" value="RHOD"/>
    <property type="match status" value="1"/>
</dbReference>
<evidence type="ECO:0000256" key="2">
    <source>
        <dbReference type="ARBA" id="ARBA00013064"/>
    </source>
</evidence>
<evidence type="ECO:0000256" key="3">
    <source>
        <dbReference type="ARBA" id="ARBA00022618"/>
    </source>
</evidence>
<gene>
    <name evidence="9" type="ORF">PPROV_000445800</name>
</gene>
<evidence type="ECO:0000256" key="6">
    <source>
        <dbReference type="ARBA" id="ARBA00023306"/>
    </source>
</evidence>
<accession>A0A830HFX5</accession>
<keyword evidence="3" id="KW-0132">Cell division</keyword>
<keyword evidence="6" id="KW-0131">Cell cycle</keyword>
<sequence length="442" mass="47737">MSLSLSLAGPEGELGLGGGIHLGEGASLSGTQGGSHSPWGISQLSSSFLSQTAIRSPLAHLQSIGNKQKQQMKVGSIADLNSNSSKCGVTAPYNKVSAYENDATFSGPAVQPRDAFDFDGDDNNNNNNNNNIGNGKNYDLAFHNAGASENMIRADAQADDNNNNNSNSPFTLRRRSNVFPNKRKHNWLDDDDGDISPNGDNNNDTNHRDAQPPASPPYLRQTHSAPPVQPPSPLAMGPPSILPTCDDSQTHSFPAISAHTVAGLLTNGVPDGIDRVVFVDCRFPFEYRGGTIPGACNYWLPELAMPNIIGADDAPDNGTCASLARTHGSRVAIIFFCEFSSQRGPKMFGAVRDRDRRRHLVDYPALDLPHMYVLAGGYKEFVRTFDHLVSPSQGAYTPMLDTRFSADLCACRRQYKEAWATRQGGAGRGLRGRARSLTMDCK</sequence>
<dbReference type="Gene3D" id="3.40.250.10">
    <property type="entry name" value="Rhodanese-like domain"/>
    <property type="match status" value="1"/>
</dbReference>
<reference evidence="9" key="1">
    <citation type="submission" date="2020-10" db="EMBL/GenBank/DDBJ databases">
        <title>Unveiling of a novel bifunctional photoreceptor, Dualchrome1, isolated from a cosmopolitan green alga.</title>
        <authorList>
            <person name="Suzuki S."/>
            <person name="Kawachi M."/>
        </authorList>
    </citation>
    <scope>NUCLEOTIDE SEQUENCE</scope>
    <source>
        <strain evidence="9">NIES 2893</strain>
    </source>
</reference>
<dbReference type="GO" id="GO:0110032">
    <property type="term" value="P:positive regulation of G2/MI transition of meiotic cell cycle"/>
    <property type="evidence" value="ECO:0007669"/>
    <property type="project" value="TreeGrafter"/>
</dbReference>
<evidence type="ECO:0000256" key="1">
    <source>
        <dbReference type="ARBA" id="ARBA00011065"/>
    </source>
</evidence>
<dbReference type="OrthoDB" id="514271at2759"/>
<dbReference type="InterPro" id="IPR036873">
    <property type="entry name" value="Rhodanese-like_dom_sf"/>
</dbReference>
<name>A0A830HFX5_9CHLO</name>
<dbReference type="PANTHER" id="PTHR10828:SF76">
    <property type="entry name" value="M-PHASE INDUCER PHOSPHATASE"/>
    <property type="match status" value="1"/>
</dbReference>
<comment type="similarity">
    <text evidence="1">Belongs to the MPI phosphatase family.</text>
</comment>
<dbReference type="PANTHER" id="PTHR10828">
    <property type="entry name" value="M-PHASE INDUCER PHOSPHATASE DUAL SPECIFICITY PHOSPHATASE CDC25"/>
    <property type="match status" value="1"/>
</dbReference>
<evidence type="ECO:0000313" key="10">
    <source>
        <dbReference type="Proteomes" id="UP000660262"/>
    </source>
</evidence>
<feature type="region of interest" description="Disordered" evidence="7">
    <location>
        <begin position="104"/>
        <end position="135"/>
    </location>
</feature>
<feature type="compositionally biased region" description="Basic residues" evidence="7">
    <location>
        <begin position="172"/>
        <end position="185"/>
    </location>
</feature>
<evidence type="ECO:0000256" key="7">
    <source>
        <dbReference type="SAM" id="MobiDB-lite"/>
    </source>
</evidence>
<feature type="region of interest" description="Disordered" evidence="7">
    <location>
        <begin position="157"/>
        <end position="248"/>
    </location>
</feature>
<protein>
    <recommendedName>
        <fullName evidence="2">protein-tyrosine-phosphatase</fullName>
        <ecNumber evidence="2">3.1.3.48</ecNumber>
    </recommendedName>
</protein>
<evidence type="ECO:0000313" key="9">
    <source>
        <dbReference type="EMBL" id="GHP05708.1"/>
    </source>
</evidence>
<dbReference type="Proteomes" id="UP000660262">
    <property type="component" value="Unassembled WGS sequence"/>
</dbReference>
<feature type="compositionally biased region" description="Low complexity" evidence="7">
    <location>
        <begin position="123"/>
        <end position="135"/>
    </location>
</feature>
<dbReference type="PRINTS" id="PR00716">
    <property type="entry name" value="MPIPHPHTASE"/>
</dbReference>
<dbReference type="PROSITE" id="PS50206">
    <property type="entry name" value="RHODANESE_3"/>
    <property type="match status" value="1"/>
</dbReference>
<evidence type="ECO:0000256" key="4">
    <source>
        <dbReference type="ARBA" id="ARBA00022801"/>
    </source>
</evidence>
<evidence type="ECO:0000259" key="8">
    <source>
        <dbReference type="PROSITE" id="PS50206"/>
    </source>
</evidence>
<dbReference type="GO" id="GO:0051301">
    <property type="term" value="P:cell division"/>
    <property type="evidence" value="ECO:0007669"/>
    <property type="project" value="UniProtKB-KW"/>
</dbReference>
<dbReference type="GO" id="GO:0000086">
    <property type="term" value="P:G2/M transition of mitotic cell cycle"/>
    <property type="evidence" value="ECO:0007669"/>
    <property type="project" value="TreeGrafter"/>
</dbReference>
<keyword evidence="10" id="KW-1185">Reference proteome</keyword>
<dbReference type="EC" id="3.1.3.48" evidence="2"/>